<evidence type="ECO:0000313" key="2">
    <source>
        <dbReference type="Proteomes" id="UP000199136"/>
    </source>
</evidence>
<dbReference type="Proteomes" id="UP000199136">
    <property type="component" value="Unassembled WGS sequence"/>
</dbReference>
<evidence type="ECO:0000313" key="1">
    <source>
        <dbReference type="EMBL" id="SFQ11924.1"/>
    </source>
</evidence>
<sequence>MTKEEMQQKLFALSNGEVEKIIIPKDEFMIFLEAWNQHPEKNNVIGEAGLGGNVVYRRKTRE</sequence>
<reference evidence="1 2" key="1">
    <citation type="submission" date="2016-10" db="EMBL/GenBank/DDBJ databases">
        <authorList>
            <person name="de Groot N.N."/>
        </authorList>
    </citation>
    <scope>NUCLEOTIDE SEQUENCE [LARGE SCALE GENOMIC DNA]</scope>
    <source>
        <strain evidence="1 2">DSM 20581</strain>
    </source>
</reference>
<name>A0A1I5VWH6_9LACT</name>
<dbReference type="STRING" id="82801.SAMN04488506_0638"/>
<accession>A0A1I5VWH6</accession>
<protein>
    <submittedName>
        <fullName evidence="1">Uncharacterized protein</fullName>
    </submittedName>
</protein>
<gene>
    <name evidence="1" type="ORF">SAMN04488506_0638</name>
</gene>
<proteinExistence type="predicted"/>
<keyword evidence="2" id="KW-1185">Reference proteome</keyword>
<organism evidence="1 2">
    <name type="scientific">Desemzia incerta</name>
    <dbReference type="NCBI Taxonomy" id="82801"/>
    <lineage>
        <taxon>Bacteria</taxon>
        <taxon>Bacillati</taxon>
        <taxon>Bacillota</taxon>
        <taxon>Bacilli</taxon>
        <taxon>Lactobacillales</taxon>
        <taxon>Carnobacteriaceae</taxon>
        <taxon>Desemzia</taxon>
    </lineage>
</organism>
<dbReference type="RefSeq" id="WP_092479708.1">
    <property type="nucleotide sequence ID" value="NZ_FOXW01000002.1"/>
</dbReference>
<dbReference type="AlphaFoldDB" id="A0A1I5VWH6"/>
<dbReference type="EMBL" id="FOXW01000002">
    <property type="protein sequence ID" value="SFQ11924.1"/>
    <property type="molecule type" value="Genomic_DNA"/>
</dbReference>
<dbReference type="OrthoDB" id="2146345at2"/>